<sequence>MLEMVEETPNWKVKLITGDETWVYGYDPETKRQSIQSMEWKGKDEPRTKKSRLCKLKNKVLLVTFFDIKGIVHYEYLEEGQTINKESHLNIMRRVRESIRLKRSEMRLGDLHYVGGMCDIRHFRCLGAVLELSWQPDPPQRSHRVHSCTLASIVLCLLDHFMWMPAYTDDFLIMPKNQKSLQVIMYIVGDLTEKMGFHFKDPNCAILHLDCRKKRRALLTTFCIQVKPISPMKKDDAYCYHGILTDYNKTRNLNEVIRSIKENNTFSERLTYSSRSSGKNSLDSPNEPEAKSVSTLIPKGGAEMMPFGDRTDLDGLDITSIWSDARSASRCLKKRSGLLSDHNPTIGDPTIRLPNPGKKTDTSTFSSLDRGQVMEGLMIQGLYLRNLVINPDQGKI</sequence>
<protein>
    <submittedName>
        <fullName evidence="2">CLCN3</fullName>
    </submittedName>
</protein>
<dbReference type="PANTHER" id="PTHR46060">
    <property type="entry name" value="MARINER MOS1 TRANSPOSASE-LIKE PROTEIN"/>
    <property type="match status" value="1"/>
</dbReference>
<evidence type="ECO:0000313" key="3">
    <source>
        <dbReference type="Proteomes" id="UP001235939"/>
    </source>
</evidence>
<organism evidence="2 3">
    <name type="scientific">Cordylochernes scorpioides</name>
    <dbReference type="NCBI Taxonomy" id="51811"/>
    <lineage>
        <taxon>Eukaryota</taxon>
        <taxon>Metazoa</taxon>
        <taxon>Ecdysozoa</taxon>
        <taxon>Arthropoda</taxon>
        <taxon>Chelicerata</taxon>
        <taxon>Arachnida</taxon>
        <taxon>Pseudoscorpiones</taxon>
        <taxon>Cheliferoidea</taxon>
        <taxon>Chernetidae</taxon>
        <taxon>Cordylochernes</taxon>
    </lineage>
</organism>
<evidence type="ECO:0000313" key="2">
    <source>
        <dbReference type="EMBL" id="UYV60587.1"/>
    </source>
</evidence>
<name>A0ABY6JYV4_9ARAC</name>
<accession>A0ABY6JYV4</accession>
<keyword evidence="3" id="KW-1185">Reference proteome</keyword>
<dbReference type="InterPro" id="IPR036397">
    <property type="entry name" value="RNaseH_sf"/>
</dbReference>
<reference evidence="2 3" key="1">
    <citation type="submission" date="2022-01" db="EMBL/GenBank/DDBJ databases">
        <title>A chromosomal length assembly of Cordylochernes scorpioides.</title>
        <authorList>
            <person name="Zeh D."/>
            <person name="Zeh J."/>
        </authorList>
    </citation>
    <scope>NUCLEOTIDE SEQUENCE [LARGE SCALE GENOMIC DNA]</scope>
    <source>
        <strain evidence="2">IN4F17</strain>
        <tissue evidence="2">Whole Body</tissue>
    </source>
</reference>
<feature type="compositionally biased region" description="Polar residues" evidence="1">
    <location>
        <begin position="271"/>
        <end position="284"/>
    </location>
</feature>
<dbReference type="Gene3D" id="3.30.420.10">
    <property type="entry name" value="Ribonuclease H-like superfamily/Ribonuclease H"/>
    <property type="match status" value="1"/>
</dbReference>
<dbReference type="EMBL" id="CP092863">
    <property type="protein sequence ID" value="UYV60587.1"/>
    <property type="molecule type" value="Genomic_DNA"/>
</dbReference>
<gene>
    <name evidence="2" type="ORF">LAZ67_1001597</name>
</gene>
<dbReference type="InterPro" id="IPR001888">
    <property type="entry name" value="Transposase_1"/>
</dbReference>
<feature type="region of interest" description="Disordered" evidence="1">
    <location>
        <begin position="271"/>
        <end position="293"/>
    </location>
</feature>
<proteinExistence type="predicted"/>
<dbReference type="Proteomes" id="UP001235939">
    <property type="component" value="Chromosome 01"/>
</dbReference>
<dbReference type="Pfam" id="PF01359">
    <property type="entry name" value="Transposase_1"/>
    <property type="match status" value="1"/>
</dbReference>
<dbReference type="InterPro" id="IPR052709">
    <property type="entry name" value="Transposase-MT_Hybrid"/>
</dbReference>
<evidence type="ECO:0000256" key="1">
    <source>
        <dbReference type="SAM" id="MobiDB-lite"/>
    </source>
</evidence>
<feature type="region of interest" description="Disordered" evidence="1">
    <location>
        <begin position="343"/>
        <end position="364"/>
    </location>
</feature>
<dbReference type="PANTHER" id="PTHR46060:SF1">
    <property type="entry name" value="MARINER MOS1 TRANSPOSASE-LIKE PROTEIN"/>
    <property type="match status" value="1"/>
</dbReference>